<dbReference type="eggNOG" id="COG3707">
    <property type="taxonomic scope" value="Bacteria"/>
</dbReference>
<feature type="domain" description="ANTAR" evidence="1">
    <location>
        <begin position="162"/>
        <end position="223"/>
    </location>
</feature>
<dbReference type="Gene3D" id="1.10.10.10">
    <property type="entry name" value="Winged helix-like DNA-binding domain superfamily/Winged helix DNA-binding domain"/>
    <property type="match status" value="1"/>
</dbReference>
<dbReference type="SUPFAM" id="SSF52172">
    <property type="entry name" value="CheY-like"/>
    <property type="match status" value="1"/>
</dbReference>
<gene>
    <name evidence="2" type="ORF">N802_16340</name>
</gene>
<dbReference type="InterPro" id="IPR011006">
    <property type="entry name" value="CheY-like_superfamily"/>
</dbReference>
<dbReference type="Proteomes" id="UP000030002">
    <property type="component" value="Unassembled WGS sequence"/>
</dbReference>
<proteinExistence type="predicted"/>
<dbReference type="GO" id="GO:0003723">
    <property type="term" value="F:RNA binding"/>
    <property type="evidence" value="ECO:0007669"/>
    <property type="project" value="InterPro"/>
</dbReference>
<evidence type="ECO:0000313" key="3">
    <source>
        <dbReference type="Proteomes" id="UP000030002"/>
    </source>
</evidence>
<keyword evidence="3" id="KW-1185">Reference proteome</keyword>
<name>A0A0A0JBF6_9MICO</name>
<dbReference type="SMART" id="SM01012">
    <property type="entry name" value="ANTAR"/>
    <property type="match status" value="1"/>
</dbReference>
<dbReference type="STRING" id="1385520.N802_16340"/>
<dbReference type="PROSITE" id="PS50921">
    <property type="entry name" value="ANTAR"/>
    <property type="match status" value="1"/>
</dbReference>
<dbReference type="EMBL" id="AVPJ01000005">
    <property type="protein sequence ID" value="KGN32946.1"/>
    <property type="molecule type" value="Genomic_DNA"/>
</dbReference>
<dbReference type="AlphaFoldDB" id="A0A0A0JBF6"/>
<dbReference type="InterPro" id="IPR005561">
    <property type="entry name" value="ANTAR"/>
</dbReference>
<dbReference type="InterPro" id="IPR036388">
    <property type="entry name" value="WH-like_DNA-bd_sf"/>
</dbReference>
<reference evidence="2 3" key="1">
    <citation type="submission" date="2013-08" db="EMBL/GenBank/DDBJ databases">
        <title>The genome sequence of Knoellia sinensis.</title>
        <authorList>
            <person name="Zhu W."/>
            <person name="Wang G."/>
        </authorList>
    </citation>
    <scope>NUCLEOTIDE SEQUENCE [LARGE SCALE GENOMIC DNA]</scope>
    <source>
        <strain evidence="2 3">KCTC 19936</strain>
    </source>
</reference>
<sequence>MGAALVAIARVALQVGPPDGTAALSVMEPHRRLRSLWASDHGAAELDAAQFRQRCGPAVEVIKNGGWTAGSLPNLADPSGCPALTTVAERLRVCSVLSISLAVFAPALLLLPGWGERSTPGALSLYSTHPGAFTDSVVDSVLTATGHAALSLTAKARIEAAEQTARDLAGQLRAGLESRAVIGRAQGILMERHKITQEEAFDLLRTLSMNTNRKLRDLADEIVSTIDRRGAASARAIPGVCEEPESATPLRSATPGTIDA</sequence>
<organism evidence="2 3">
    <name type="scientific">Knoellia sinensis KCTC 19936</name>
    <dbReference type="NCBI Taxonomy" id="1385520"/>
    <lineage>
        <taxon>Bacteria</taxon>
        <taxon>Bacillati</taxon>
        <taxon>Actinomycetota</taxon>
        <taxon>Actinomycetes</taxon>
        <taxon>Micrococcales</taxon>
        <taxon>Intrasporangiaceae</taxon>
        <taxon>Knoellia</taxon>
    </lineage>
</organism>
<evidence type="ECO:0000259" key="1">
    <source>
        <dbReference type="PROSITE" id="PS50921"/>
    </source>
</evidence>
<accession>A0A0A0JBF6</accession>
<dbReference type="Pfam" id="PF03861">
    <property type="entry name" value="ANTAR"/>
    <property type="match status" value="1"/>
</dbReference>
<comment type="caution">
    <text evidence="2">The sequence shown here is derived from an EMBL/GenBank/DDBJ whole genome shotgun (WGS) entry which is preliminary data.</text>
</comment>
<evidence type="ECO:0000313" key="2">
    <source>
        <dbReference type="EMBL" id="KGN32946.1"/>
    </source>
</evidence>
<protein>
    <submittedName>
        <fullName evidence="2">Transcription antitermination regulator</fullName>
    </submittedName>
</protein>